<dbReference type="InterPro" id="IPR011009">
    <property type="entry name" value="Kinase-like_dom_sf"/>
</dbReference>
<keyword evidence="5" id="KW-0819">tRNA processing</keyword>
<dbReference type="Gene3D" id="3.30.200.20">
    <property type="entry name" value="Phosphorylase Kinase, domain 1"/>
    <property type="match status" value="1"/>
</dbReference>
<dbReference type="GO" id="GO:0005524">
    <property type="term" value="F:ATP binding"/>
    <property type="evidence" value="ECO:0007669"/>
    <property type="project" value="UniProtKB-KW"/>
</dbReference>
<evidence type="ECO:0000256" key="6">
    <source>
        <dbReference type="ARBA" id="ARBA00022741"/>
    </source>
</evidence>
<dbReference type="EMBL" id="JACQPB010000041">
    <property type="protein sequence ID" value="MBI4210752.1"/>
    <property type="molecule type" value="Genomic_DNA"/>
</dbReference>
<evidence type="ECO:0000256" key="10">
    <source>
        <dbReference type="ARBA" id="ARBA00048679"/>
    </source>
</evidence>
<evidence type="ECO:0000313" key="13">
    <source>
        <dbReference type="Proteomes" id="UP000732298"/>
    </source>
</evidence>
<dbReference type="SUPFAM" id="SSF56112">
    <property type="entry name" value="Protein kinase-like (PK-like)"/>
    <property type="match status" value="1"/>
</dbReference>
<evidence type="ECO:0000256" key="4">
    <source>
        <dbReference type="ARBA" id="ARBA00022679"/>
    </source>
</evidence>
<keyword evidence="7 12" id="KW-0418">Kinase</keyword>
<proteinExistence type="inferred from homology"/>
<dbReference type="Pfam" id="PF00069">
    <property type="entry name" value="Pkinase"/>
    <property type="match status" value="1"/>
</dbReference>
<organism evidence="12 13">
    <name type="scientific">Candidatus Iainarchaeum sp</name>
    <dbReference type="NCBI Taxonomy" id="3101447"/>
    <lineage>
        <taxon>Archaea</taxon>
        <taxon>Candidatus Iainarchaeota</taxon>
        <taxon>Candidatus Iainarchaeia</taxon>
        <taxon>Candidatus Iainarchaeales</taxon>
        <taxon>Candidatus Iainarchaeaceae</taxon>
        <taxon>Candidatus Iainarchaeum</taxon>
    </lineage>
</organism>
<sequence>MKMLAQGAEAKLYLSEYLGKKCIVKVRQNKAYREKALDRKIITERLRAECNLVSRAKSAGVRTPLIYKVDIEGCAITFEFLEGTRLKEGLLMAGSEKAGMLCAEFGKTVAKLHSAGIVHFDLTTSNAIMHNGKIALLDFGLGEVSARIEDMAVDILALKRTFMATHYRHAEGWRELEEAYSANFQNGHAALRQVAEIEARARYY</sequence>
<dbReference type="PROSITE" id="PS50011">
    <property type="entry name" value="PROTEIN_KINASE_DOM"/>
    <property type="match status" value="1"/>
</dbReference>
<comment type="caution">
    <text evidence="12">The sequence shown here is derived from an EMBL/GenBank/DDBJ whole genome shotgun (WGS) entry which is preliminary data.</text>
</comment>
<evidence type="ECO:0000256" key="7">
    <source>
        <dbReference type="ARBA" id="ARBA00022777"/>
    </source>
</evidence>
<dbReference type="InterPro" id="IPR000719">
    <property type="entry name" value="Prot_kinase_dom"/>
</dbReference>
<name>A0A8T3YLT8_9ARCH</name>
<reference evidence="12" key="1">
    <citation type="submission" date="2020-07" db="EMBL/GenBank/DDBJ databases">
        <title>Huge and variable diversity of episymbiotic CPR bacteria and DPANN archaea in groundwater ecosystems.</title>
        <authorList>
            <person name="He C.Y."/>
            <person name="Keren R."/>
            <person name="Whittaker M."/>
            <person name="Farag I.F."/>
            <person name="Doudna J."/>
            <person name="Cate J.H.D."/>
            <person name="Banfield J.F."/>
        </authorList>
    </citation>
    <scope>NUCLEOTIDE SEQUENCE</scope>
    <source>
        <strain evidence="12">NC_groundwater_1296_Ag_S-0.2um_52_80</strain>
    </source>
</reference>
<dbReference type="PANTHER" id="PTHR12209:SF0">
    <property type="entry name" value="EKC_KEOPS COMPLEX SUBUNIT TP53RK"/>
    <property type="match status" value="1"/>
</dbReference>
<dbReference type="PANTHER" id="PTHR12209">
    <property type="entry name" value="NON-SPECIFIC SERINE/THREONINE PROTEIN KINASE"/>
    <property type="match status" value="1"/>
</dbReference>
<keyword evidence="4 12" id="KW-0808">Transferase</keyword>
<keyword evidence="3 12" id="KW-0723">Serine/threonine-protein kinase</keyword>
<evidence type="ECO:0000259" key="11">
    <source>
        <dbReference type="PROSITE" id="PS50011"/>
    </source>
</evidence>
<dbReference type="GO" id="GO:0008033">
    <property type="term" value="P:tRNA processing"/>
    <property type="evidence" value="ECO:0007669"/>
    <property type="project" value="UniProtKB-KW"/>
</dbReference>
<dbReference type="AlphaFoldDB" id="A0A8T3YLT8"/>
<comment type="similarity">
    <text evidence="1">Belongs to the protein kinase superfamily. BUD32 family.</text>
</comment>
<keyword evidence="6" id="KW-0547">Nucleotide-binding</keyword>
<feature type="domain" description="Protein kinase" evidence="11">
    <location>
        <begin position="1"/>
        <end position="204"/>
    </location>
</feature>
<dbReference type="EC" id="2.7.11.1" evidence="2"/>
<gene>
    <name evidence="12" type="ORF">HY544_04575</name>
</gene>
<dbReference type="Proteomes" id="UP000732298">
    <property type="component" value="Unassembled WGS sequence"/>
</dbReference>
<evidence type="ECO:0000313" key="12">
    <source>
        <dbReference type="EMBL" id="MBI4210752.1"/>
    </source>
</evidence>
<keyword evidence="8" id="KW-0067">ATP-binding</keyword>
<evidence type="ECO:0000256" key="8">
    <source>
        <dbReference type="ARBA" id="ARBA00022840"/>
    </source>
</evidence>
<dbReference type="InterPro" id="IPR022495">
    <property type="entry name" value="Bud32"/>
</dbReference>
<comment type="catalytic activity">
    <reaction evidence="9">
        <text>L-threonyl-[protein] + ATP = O-phospho-L-threonyl-[protein] + ADP + H(+)</text>
        <dbReference type="Rhea" id="RHEA:46608"/>
        <dbReference type="Rhea" id="RHEA-COMP:11060"/>
        <dbReference type="Rhea" id="RHEA-COMP:11605"/>
        <dbReference type="ChEBI" id="CHEBI:15378"/>
        <dbReference type="ChEBI" id="CHEBI:30013"/>
        <dbReference type="ChEBI" id="CHEBI:30616"/>
        <dbReference type="ChEBI" id="CHEBI:61977"/>
        <dbReference type="ChEBI" id="CHEBI:456216"/>
        <dbReference type="EC" id="2.7.11.1"/>
    </reaction>
</comment>
<accession>A0A8T3YLT8</accession>
<evidence type="ECO:0000256" key="2">
    <source>
        <dbReference type="ARBA" id="ARBA00012513"/>
    </source>
</evidence>
<dbReference type="GO" id="GO:0005829">
    <property type="term" value="C:cytosol"/>
    <property type="evidence" value="ECO:0007669"/>
    <property type="project" value="TreeGrafter"/>
</dbReference>
<comment type="catalytic activity">
    <reaction evidence="10">
        <text>L-seryl-[protein] + ATP = O-phospho-L-seryl-[protein] + ADP + H(+)</text>
        <dbReference type="Rhea" id="RHEA:17989"/>
        <dbReference type="Rhea" id="RHEA-COMP:9863"/>
        <dbReference type="Rhea" id="RHEA-COMP:11604"/>
        <dbReference type="ChEBI" id="CHEBI:15378"/>
        <dbReference type="ChEBI" id="CHEBI:29999"/>
        <dbReference type="ChEBI" id="CHEBI:30616"/>
        <dbReference type="ChEBI" id="CHEBI:83421"/>
        <dbReference type="ChEBI" id="CHEBI:456216"/>
        <dbReference type="EC" id="2.7.11.1"/>
    </reaction>
</comment>
<evidence type="ECO:0000256" key="9">
    <source>
        <dbReference type="ARBA" id="ARBA00047899"/>
    </source>
</evidence>
<evidence type="ECO:0000256" key="5">
    <source>
        <dbReference type="ARBA" id="ARBA00022694"/>
    </source>
</evidence>
<dbReference type="GO" id="GO:0004674">
    <property type="term" value="F:protein serine/threonine kinase activity"/>
    <property type="evidence" value="ECO:0007669"/>
    <property type="project" value="UniProtKB-KW"/>
</dbReference>
<evidence type="ECO:0000256" key="1">
    <source>
        <dbReference type="ARBA" id="ARBA00010630"/>
    </source>
</evidence>
<dbReference type="NCBIfam" id="TIGR03724">
    <property type="entry name" value="arch_bud32"/>
    <property type="match status" value="1"/>
</dbReference>
<evidence type="ECO:0000256" key="3">
    <source>
        <dbReference type="ARBA" id="ARBA00022527"/>
    </source>
</evidence>
<dbReference type="Gene3D" id="1.10.510.10">
    <property type="entry name" value="Transferase(Phosphotransferase) domain 1"/>
    <property type="match status" value="1"/>
</dbReference>
<protein>
    <recommendedName>
        <fullName evidence="2">non-specific serine/threonine protein kinase</fullName>
        <ecNumber evidence="2">2.7.11.1</ecNumber>
    </recommendedName>
</protein>